<comment type="caution">
    <text evidence="7">The sequence shown here is derived from an EMBL/GenBank/DDBJ whole genome shotgun (WGS) entry which is preliminary data.</text>
</comment>
<evidence type="ECO:0000256" key="1">
    <source>
        <dbReference type="ARBA" id="ARBA00001966"/>
    </source>
</evidence>
<dbReference type="GO" id="GO:0046872">
    <property type="term" value="F:metal ion binding"/>
    <property type="evidence" value="ECO:0007669"/>
    <property type="project" value="UniProtKB-KW"/>
</dbReference>
<dbReference type="InterPro" id="IPR058240">
    <property type="entry name" value="rSAM_sf"/>
</dbReference>
<evidence type="ECO:0000256" key="3">
    <source>
        <dbReference type="ARBA" id="ARBA00022723"/>
    </source>
</evidence>
<reference evidence="7" key="1">
    <citation type="journal article" date="2014" name="Front. Microbiol.">
        <title>High frequency of phylogenetically diverse reductive dehalogenase-homologous genes in deep subseafloor sedimentary metagenomes.</title>
        <authorList>
            <person name="Kawai M."/>
            <person name="Futagami T."/>
            <person name="Toyoda A."/>
            <person name="Takaki Y."/>
            <person name="Nishi S."/>
            <person name="Hori S."/>
            <person name="Arai W."/>
            <person name="Tsubouchi T."/>
            <person name="Morono Y."/>
            <person name="Uchiyama I."/>
            <person name="Ito T."/>
            <person name="Fujiyama A."/>
            <person name="Inagaki F."/>
            <person name="Takami H."/>
        </authorList>
    </citation>
    <scope>NUCLEOTIDE SEQUENCE</scope>
    <source>
        <strain evidence="7">Expedition CK06-06</strain>
    </source>
</reference>
<dbReference type="EMBL" id="BARU01044681">
    <property type="protein sequence ID" value="GAH80191.1"/>
    <property type="molecule type" value="Genomic_DNA"/>
</dbReference>
<dbReference type="PANTHER" id="PTHR43409:SF16">
    <property type="entry name" value="SLR0320 PROTEIN"/>
    <property type="match status" value="1"/>
</dbReference>
<dbReference type="GO" id="GO:0003824">
    <property type="term" value="F:catalytic activity"/>
    <property type="evidence" value="ECO:0007669"/>
    <property type="project" value="InterPro"/>
</dbReference>
<dbReference type="AlphaFoldDB" id="X1ICP6"/>
<dbReference type="Pfam" id="PF04055">
    <property type="entry name" value="Radical_SAM"/>
    <property type="match status" value="1"/>
</dbReference>
<keyword evidence="5" id="KW-0411">Iron-sulfur</keyword>
<feature type="non-terminal residue" evidence="7">
    <location>
        <position position="1"/>
    </location>
</feature>
<dbReference type="GO" id="GO:0051536">
    <property type="term" value="F:iron-sulfur cluster binding"/>
    <property type="evidence" value="ECO:0007669"/>
    <property type="project" value="UniProtKB-KW"/>
</dbReference>
<dbReference type="InterPro" id="IPR007197">
    <property type="entry name" value="rSAM"/>
</dbReference>
<evidence type="ECO:0000259" key="6">
    <source>
        <dbReference type="Pfam" id="PF04055"/>
    </source>
</evidence>
<name>X1ICP6_9ZZZZ</name>
<dbReference type="GO" id="GO:0005829">
    <property type="term" value="C:cytosol"/>
    <property type="evidence" value="ECO:0007669"/>
    <property type="project" value="TreeGrafter"/>
</dbReference>
<gene>
    <name evidence="7" type="ORF">S03H2_68059</name>
</gene>
<dbReference type="InterPro" id="IPR051198">
    <property type="entry name" value="BchE-like"/>
</dbReference>
<keyword evidence="2" id="KW-0949">S-adenosyl-L-methionine</keyword>
<sequence>DKMVAAGCREISFGIESGDPEMIRRINKKIDLEQAVDVFRMLRRKNLVARANFMIGNPGETAQSVDASVRLACRMKPTNIIASIARVYPRTMLDAEAQKHGLITPDFWYLKADEAPYYTVDMSFEEMQAHATRMLFRWALSRGPVALAKMTYANWRLSGTRRSLSF</sequence>
<dbReference type="SUPFAM" id="SSF102114">
    <property type="entry name" value="Radical SAM enzymes"/>
    <property type="match status" value="1"/>
</dbReference>
<protein>
    <recommendedName>
        <fullName evidence="6">Radical SAM core domain-containing protein</fullName>
    </recommendedName>
</protein>
<comment type="cofactor">
    <cofactor evidence="1">
        <name>[4Fe-4S] cluster</name>
        <dbReference type="ChEBI" id="CHEBI:49883"/>
    </cofactor>
</comment>
<evidence type="ECO:0000256" key="4">
    <source>
        <dbReference type="ARBA" id="ARBA00023004"/>
    </source>
</evidence>
<feature type="domain" description="Radical SAM core" evidence="6">
    <location>
        <begin position="1"/>
        <end position="71"/>
    </location>
</feature>
<evidence type="ECO:0000256" key="2">
    <source>
        <dbReference type="ARBA" id="ARBA00022691"/>
    </source>
</evidence>
<keyword evidence="4" id="KW-0408">Iron</keyword>
<dbReference type="Gene3D" id="3.30.750.200">
    <property type="match status" value="1"/>
</dbReference>
<proteinExistence type="predicted"/>
<accession>X1ICP6</accession>
<evidence type="ECO:0000256" key="5">
    <source>
        <dbReference type="ARBA" id="ARBA00023014"/>
    </source>
</evidence>
<dbReference type="PANTHER" id="PTHR43409">
    <property type="entry name" value="ANAEROBIC MAGNESIUM-PROTOPORPHYRIN IX MONOMETHYL ESTER CYCLASE-RELATED"/>
    <property type="match status" value="1"/>
</dbReference>
<evidence type="ECO:0000313" key="7">
    <source>
        <dbReference type="EMBL" id="GAH80191.1"/>
    </source>
</evidence>
<organism evidence="7">
    <name type="scientific">marine sediment metagenome</name>
    <dbReference type="NCBI Taxonomy" id="412755"/>
    <lineage>
        <taxon>unclassified sequences</taxon>
        <taxon>metagenomes</taxon>
        <taxon>ecological metagenomes</taxon>
    </lineage>
</organism>
<keyword evidence="3" id="KW-0479">Metal-binding</keyword>
<feature type="non-terminal residue" evidence="7">
    <location>
        <position position="166"/>
    </location>
</feature>